<reference evidence="4" key="1">
    <citation type="submission" date="2023-10" db="EMBL/GenBank/DDBJ databases">
        <authorList>
            <person name="Chen Y."/>
            <person name="Shah S."/>
            <person name="Dougan E. K."/>
            <person name="Thang M."/>
            <person name="Chan C."/>
        </authorList>
    </citation>
    <scope>NUCLEOTIDE SEQUENCE [LARGE SCALE GENOMIC DNA]</scope>
</reference>
<sequence>MPAGVPAASPEPFFLCSPRGSSAGDSDSSGCSSWELVELECYDEGQVPDLPVSALQSADETARFGCWPFGLLVWSLFSLVSDPIVEQDPADEVEGLELQMPVEPWSRRFYRQSATDGVEVQLVRRKSGNVWAVIGPDLTLGLICITAKTSIFTDPVAGIRWRPMPPLSAAQRDAYVSQATEGLKASSVPTWPLYRPGKGGQQAIAVNVLYAVFSSGASSLKTLRWSLRSPKRFLGVLAALFVLYELLVLLGVIEYMKEVWVYTISYLVTAKDAFVESSEVVQEWATYLWEWKEWAQKLMPLQRWFAMFLALILLTIWAAHEWSDSVEYGESSIGSSSASSVDVPVAATASVPPPLPPPGSLSSGESAALASQLNDLVESQKAMMEEISEIRTAERTRELRRDVLEASLDSRGRADAEANKQVIEGMIARLDQFEARLKGEVPAEAVAGERGAAIEGASSSASAVAVLGSPTKSAPTALMETPEKRAATSQPEAVELAIKRMRFNAQLPQQVFMEQLDEYKEIEPEEWNSRMPEGYRQRISAEVLSEIYSSGKTAEAWARDFIRDRGLSDCNTAREMIAAFAAVDTMLMTDRQRGLLNLVSFERLVRKGYAIVRAYRNVNCRDDWSRPKDAKNWKSKVDWEAARRLDPQLADESTIRVMSAEEEMKKAMGRDAQLMKARSDLVVLFARPERPASTSRRVLSRWKEEMELVETANRALLALRQLYRGSLDDSLLGLGDCWGPGIVPDNLDGKLEMFKEEMLREDGEACVQACEIRNYVDPHFRKKKVDEVGLFCVVKKAELVGSEPEVTLRLVFDQRRSNMRWRSPPWCAMGGVSAMSFLDVSEEMKEDGVTMRFGTGDLPDFYYTLELGEELAPYFVLPGVSGDALDALLPEGSSLPGSGPYVGVKVALMGFSWACWMAQTTMEDIFNTGPQFGLSSLSGDQRLAEGGPLPHLSRDLPAAHYEYIDDFGIMGLDFPTRPGQEAGMTVEEIWLGAKELVVSAGFKVHKDACAADARMIGGDLRGTRLAPNQDKMWLAVFGIREILIHKWELPDTVARIVGILSWGFLICRGALSVFADVYAWCMEFRGGARREVPREVLRELAAAAALVPLISVDLSTPWDPVVMMFDASLYGGALISTVATVEEQRREARYAVRGGWTVWTGISSSWAADAWCEGEAFRRVGTDVELGTRIRVPPVHECWDDIARWKEVVRWRWEEKEHINLLEMRTGVAAARHSARTRASWGKRHLRITDSMVCLGGFSKGRSASRPILILCRRMAALDLGCGMREYWRWVPSDRNHSDGPSRGFPIGQAPKERRTDERVLPEKVASRIEALADLAEVDPFQPLRMGVSIPVKVLRFVHLCSGHTRIGDLEDWLLRIAGSRGYLMICTNVDIGFGAEFDLTDEVNMRRLELLAEVETDGGHSGDDAKKVKLGNAQLLSSLRILKAIGLKGGSVSIEHPADPGCPPFPSIFVTKELVDWEARVGAYRVTFPQCMWGCPALKLTTLTGTAFGMQRFVRPCVHENHSASLCGKDESGRFRTRVAQAYPSEFCRMLAECHVDAMLTMQERREADLTERAVEQLISETLERRWLAVQDYADMMQDLHDWAQQWFSDLTQRATDGTEWQEWCVAFLTDVLLSGPNQKRLRRRDSGYNRNTGRSWKIFVRCFGFDLVTRRLTIDDRLVSGLRHHAQHRKMGNTHRRNDAEGAHPQGVPRRERTTYGLALLPFSVSTKTALGCYVPNVRRFLNFALEVNLPMMSREEIDDFVHCYLDRLVEDEEVGPHRGDFVVHGLAYVWPELSTGLPRANRALRAWHRLHVAGEGGPQPLELWAVLDETMRLAGSVEAADAAEVALDAYLRSAELFALRAADIVVDVDEAGEQIVALRLGVTERGERTKTGVRQGVLIDRRHVSDMLVRRKSERDPSDRVFSCSVDAYRRALRRACDDVGVEHFPPHAARHSGPSHDAATGYRTVWAIQRRGRWASEKSVLRYMKTHALVAARAALPPDILERGSRLMPKKSGRPEKARE</sequence>
<keyword evidence="1" id="KW-0233">DNA recombination</keyword>
<proteinExistence type="predicted"/>
<dbReference type="InterPro" id="IPR011010">
    <property type="entry name" value="DNA_brk_join_enz"/>
</dbReference>
<protein>
    <submittedName>
        <fullName evidence="4">Uncharacterized protein</fullName>
    </submittedName>
</protein>
<feature type="region of interest" description="Disordered" evidence="2">
    <location>
        <begin position="1296"/>
        <end position="1318"/>
    </location>
</feature>
<dbReference type="Gene3D" id="1.10.443.10">
    <property type="entry name" value="Intergrase catalytic core"/>
    <property type="match status" value="1"/>
</dbReference>
<accession>A0ABN9RKG7</accession>
<evidence type="ECO:0000256" key="3">
    <source>
        <dbReference type="SAM" id="Phobius"/>
    </source>
</evidence>
<evidence type="ECO:0000313" key="4">
    <source>
        <dbReference type="EMBL" id="CAK0819648.1"/>
    </source>
</evidence>
<evidence type="ECO:0000313" key="5">
    <source>
        <dbReference type="Proteomes" id="UP001189429"/>
    </source>
</evidence>
<keyword evidence="3" id="KW-0472">Membrane</keyword>
<feature type="transmembrane region" description="Helical" evidence="3">
    <location>
        <begin position="233"/>
        <end position="253"/>
    </location>
</feature>
<dbReference type="InterPro" id="IPR013762">
    <property type="entry name" value="Integrase-like_cat_sf"/>
</dbReference>
<name>A0ABN9RKG7_9DINO</name>
<feature type="region of interest" description="Disordered" evidence="2">
    <location>
        <begin position="1690"/>
        <end position="1711"/>
    </location>
</feature>
<keyword evidence="3" id="KW-0812">Transmembrane</keyword>
<dbReference type="SUPFAM" id="SSF56349">
    <property type="entry name" value="DNA breaking-rejoining enzymes"/>
    <property type="match status" value="1"/>
</dbReference>
<keyword evidence="5" id="KW-1185">Reference proteome</keyword>
<dbReference type="EMBL" id="CAUYUJ010007120">
    <property type="protein sequence ID" value="CAK0819648.1"/>
    <property type="molecule type" value="Genomic_DNA"/>
</dbReference>
<evidence type="ECO:0000256" key="2">
    <source>
        <dbReference type="SAM" id="MobiDB-lite"/>
    </source>
</evidence>
<comment type="caution">
    <text evidence="4">The sequence shown here is derived from an EMBL/GenBank/DDBJ whole genome shotgun (WGS) entry which is preliminary data.</text>
</comment>
<organism evidence="4 5">
    <name type="scientific">Prorocentrum cordatum</name>
    <dbReference type="NCBI Taxonomy" id="2364126"/>
    <lineage>
        <taxon>Eukaryota</taxon>
        <taxon>Sar</taxon>
        <taxon>Alveolata</taxon>
        <taxon>Dinophyceae</taxon>
        <taxon>Prorocentrales</taxon>
        <taxon>Prorocentraceae</taxon>
        <taxon>Prorocentrum</taxon>
    </lineage>
</organism>
<keyword evidence="3" id="KW-1133">Transmembrane helix</keyword>
<gene>
    <name evidence="4" type="ORF">PCOR1329_LOCUS21590</name>
</gene>
<dbReference type="Proteomes" id="UP001189429">
    <property type="component" value="Unassembled WGS sequence"/>
</dbReference>
<evidence type="ECO:0000256" key="1">
    <source>
        <dbReference type="ARBA" id="ARBA00023172"/>
    </source>
</evidence>